<name>A0A1G2EDR9_9BACT</name>
<keyword evidence="1" id="KW-0808">Transferase</keyword>
<dbReference type="InterPro" id="IPR025877">
    <property type="entry name" value="MobA-like_NTP_Trfase"/>
</dbReference>
<organism evidence="4 5">
    <name type="scientific">Candidatus Nealsonbacteria bacterium RIFCSPLOWO2_01_FULL_43_32</name>
    <dbReference type="NCBI Taxonomy" id="1801672"/>
    <lineage>
        <taxon>Bacteria</taxon>
        <taxon>Candidatus Nealsoniibacteriota</taxon>
    </lineage>
</organism>
<dbReference type="SUPFAM" id="SSF53448">
    <property type="entry name" value="Nucleotide-diphospho-sugar transferases"/>
    <property type="match status" value="1"/>
</dbReference>
<comment type="caution">
    <text evidence="4">The sequence shown here is derived from an EMBL/GenBank/DDBJ whole genome shotgun (WGS) entry which is preliminary data.</text>
</comment>
<accession>A0A1G2EDR9</accession>
<sequence>MNKISKAIIIAAGMGKRLNPLTNDIPKCLLRIGDKTIMERQLQTLKLCGITDAAIVRGYQGNKINFPGIKYYENANYQNNNILNSLFCAESAMNGSFIAAYSDILYDKSVVERLLENKNDIAVVVDIDWQEYYQDRTEHPLEEAEKVMIQGGQVLKIGKHLTVQDSQGEFIGLVKFSEQGAAIFKKEFQRVKSQYWGKPFQQAATFEKAYLTDMLQELIDRGFEVYPVLIKKNWWEIDTEQDLEKVRQIFKGRET</sequence>
<dbReference type="InterPro" id="IPR050065">
    <property type="entry name" value="GlmU-like"/>
</dbReference>
<evidence type="ECO:0000256" key="2">
    <source>
        <dbReference type="ARBA" id="ARBA00022695"/>
    </source>
</evidence>
<dbReference type="EMBL" id="MHMH01000021">
    <property type="protein sequence ID" value="OGZ23977.1"/>
    <property type="molecule type" value="Genomic_DNA"/>
</dbReference>
<evidence type="ECO:0000256" key="1">
    <source>
        <dbReference type="ARBA" id="ARBA00022679"/>
    </source>
</evidence>
<dbReference type="PANTHER" id="PTHR43584:SF8">
    <property type="entry name" value="N-ACETYLMURAMATE ALPHA-1-PHOSPHATE URIDYLYLTRANSFERASE"/>
    <property type="match status" value="1"/>
</dbReference>
<protein>
    <recommendedName>
        <fullName evidence="3">MobA-like NTP transferase domain-containing protein</fullName>
    </recommendedName>
</protein>
<reference evidence="4 5" key="1">
    <citation type="journal article" date="2016" name="Nat. Commun.">
        <title>Thousands of microbial genomes shed light on interconnected biogeochemical processes in an aquifer system.</title>
        <authorList>
            <person name="Anantharaman K."/>
            <person name="Brown C.T."/>
            <person name="Hug L.A."/>
            <person name="Sharon I."/>
            <person name="Castelle C.J."/>
            <person name="Probst A.J."/>
            <person name="Thomas B.C."/>
            <person name="Singh A."/>
            <person name="Wilkins M.J."/>
            <person name="Karaoz U."/>
            <person name="Brodie E.L."/>
            <person name="Williams K.H."/>
            <person name="Hubbard S.S."/>
            <person name="Banfield J.F."/>
        </authorList>
    </citation>
    <scope>NUCLEOTIDE SEQUENCE [LARGE SCALE GENOMIC DNA]</scope>
</reference>
<evidence type="ECO:0000313" key="4">
    <source>
        <dbReference type="EMBL" id="OGZ23977.1"/>
    </source>
</evidence>
<dbReference type="CDD" id="cd02523">
    <property type="entry name" value="PC_cytidylyltransferase"/>
    <property type="match status" value="1"/>
</dbReference>
<gene>
    <name evidence="4" type="ORF">A2896_01390</name>
</gene>
<dbReference type="Pfam" id="PF12804">
    <property type="entry name" value="NTP_transf_3"/>
    <property type="match status" value="1"/>
</dbReference>
<feature type="domain" description="MobA-like NTP transferase" evidence="3">
    <location>
        <begin position="7"/>
        <end position="126"/>
    </location>
</feature>
<evidence type="ECO:0000259" key="3">
    <source>
        <dbReference type="Pfam" id="PF12804"/>
    </source>
</evidence>
<evidence type="ECO:0000313" key="5">
    <source>
        <dbReference type="Proteomes" id="UP000178647"/>
    </source>
</evidence>
<keyword evidence="2" id="KW-0548">Nucleotidyltransferase</keyword>
<dbReference type="STRING" id="1801672.A2896_01390"/>
<dbReference type="InterPro" id="IPR029044">
    <property type="entry name" value="Nucleotide-diphossugar_trans"/>
</dbReference>
<dbReference type="Proteomes" id="UP000178647">
    <property type="component" value="Unassembled WGS sequence"/>
</dbReference>
<proteinExistence type="predicted"/>
<dbReference type="Gene3D" id="3.90.550.10">
    <property type="entry name" value="Spore Coat Polysaccharide Biosynthesis Protein SpsA, Chain A"/>
    <property type="match status" value="1"/>
</dbReference>
<dbReference type="PANTHER" id="PTHR43584">
    <property type="entry name" value="NUCLEOTIDYL TRANSFERASE"/>
    <property type="match status" value="1"/>
</dbReference>
<dbReference type="GO" id="GO:0016779">
    <property type="term" value="F:nucleotidyltransferase activity"/>
    <property type="evidence" value="ECO:0007669"/>
    <property type="project" value="UniProtKB-KW"/>
</dbReference>
<dbReference type="AlphaFoldDB" id="A0A1G2EDR9"/>